<sequence length="374" mass="38890">MKNLARIRWVLFSLATGCGAAGALLAACGSDDIIVHPPHDGGTDATIDSGKDTGTDAGPDTGPGDGGIDSTTNFDAGYPTLERYVEQVTELYCMKTAFCCGGTDFDYAKCKRVFMAKPNPGAVLNNPAQPFLDGGKMKLNIEAATKCYEDINKLTCGATAGALRKTYDDCVQGAVGTIPEGQTGCKGSPECVPPGHCELADGGLPNGTTLGTCRAPRATNALCDFGQYDETGTLRPGAANFFYEPQAQCGNMLSGNPGYCANADTYYGWDEDGGHVCQPPAPLDAGCYVHMECSTSYCDGVTVDVDADTVNPGHCSNDPLLGTQPFCDSLRLKDAGTDAGDGGPSLRSATVGQPSAVPQEFLPAASHKQHHGNR</sequence>
<feature type="signal peptide" evidence="2">
    <location>
        <begin position="1"/>
        <end position="26"/>
    </location>
</feature>
<keyword evidence="2" id="KW-0732">Signal</keyword>
<evidence type="ECO:0008006" key="5">
    <source>
        <dbReference type="Google" id="ProtNLM"/>
    </source>
</evidence>
<keyword evidence="4" id="KW-1185">Reference proteome</keyword>
<dbReference type="Proteomes" id="UP001379533">
    <property type="component" value="Chromosome"/>
</dbReference>
<proteinExistence type="predicted"/>
<feature type="region of interest" description="Disordered" evidence="1">
    <location>
        <begin position="332"/>
        <end position="374"/>
    </location>
</feature>
<dbReference type="PROSITE" id="PS51257">
    <property type="entry name" value="PROKAR_LIPOPROTEIN"/>
    <property type="match status" value="1"/>
</dbReference>
<accession>A0ABZ2KGM8</accession>
<evidence type="ECO:0000313" key="3">
    <source>
        <dbReference type="EMBL" id="WXA97721.1"/>
    </source>
</evidence>
<feature type="region of interest" description="Disordered" evidence="1">
    <location>
        <begin position="39"/>
        <end position="69"/>
    </location>
</feature>
<evidence type="ECO:0000256" key="1">
    <source>
        <dbReference type="SAM" id="MobiDB-lite"/>
    </source>
</evidence>
<protein>
    <recommendedName>
        <fullName evidence="5">Lipoprotein</fullName>
    </recommendedName>
</protein>
<organism evidence="3 4">
    <name type="scientific">Pendulispora brunnea</name>
    <dbReference type="NCBI Taxonomy" id="2905690"/>
    <lineage>
        <taxon>Bacteria</taxon>
        <taxon>Pseudomonadati</taxon>
        <taxon>Myxococcota</taxon>
        <taxon>Myxococcia</taxon>
        <taxon>Myxococcales</taxon>
        <taxon>Sorangiineae</taxon>
        <taxon>Pendulisporaceae</taxon>
        <taxon>Pendulispora</taxon>
    </lineage>
</organism>
<evidence type="ECO:0000313" key="4">
    <source>
        <dbReference type="Proteomes" id="UP001379533"/>
    </source>
</evidence>
<evidence type="ECO:0000256" key="2">
    <source>
        <dbReference type="SAM" id="SignalP"/>
    </source>
</evidence>
<dbReference type="RefSeq" id="WP_394848340.1">
    <property type="nucleotide sequence ID" value="NZ_CP089982.1"/>
</dbReference>
<gene>
    <name evidence="3" type="ORF">LZC95_12860</name>
</gene>
<dbReference type="EMBL" id="CP089982">
    <property type="protein sequence ID" value="WXA97721.1"/>
    <property type="molecule type" value="Genomic_DNA"/>
</dbReference>
<reference evidence="3 4" key="1">
    <citation type="submission" date="2021-12" db="EMBL/GenBank/DDBJ databases">
        <title>Discovery of the Pendulisporaceae a myxobacterial family with distinct sporulation behavior and unique specialized metabolism.</title>
        <authorList>
            <person name="Garcia R."/>
            <person name="Popoff A."/>
            <person name="Bader C.D."/>
            <person name="Loehr J."/>
            <person name="Walesch S."/>
            <person name="Walt C."/>
            <person name="Boldt J."/>
            <person name="Bunk B."/>
            <person name="Haeckl F.J.F.P.J."/>
            <person name="Gunesch A.P."/>
            <person name="Birkelbach J."/>
            <person name="Nuebel U."/>
            <person name="Pietschmann T."/>
            <person name="Bach T."/>
            <person name="Mueller R."/>
        </authorList>
    </citation>
    <scope>NUCLEOTIDE SEQUENCE [LARGE SCALE GENOMIC DNA]</scope>
    <source>
        <strain evidence="3 4">MSr12523</strain>
    </source>
</reference>
<feature type="chain" id="PRO_5046724404" description="Lipoprotein" evidence="2">
    <location>
        <begin position="27"/>
        <end position="374"/>
    </location>
</feature>
<name>A0ABZ2KGM8_9BACT</name>